<gene>
    <name evidence="1" type="ORF">NFI88_10850</name>
</gene>
<dbReference type="EMBL" id="JAMZEJ010000006">
    <property type="protein sequence ID" value="MCQ8241337.1"/>
    <property type="molecule type" value="Genomic_DNA"/>
</dbReference>
<evidence type="ECO:0000313" key="1">
    <source>
        <dbReference type="EMBL" id="MCQ8241337.1"/>
    </source>
</evidence>
<reference evidence="1 2" key="1">
    <citation type="submission" date="2022-06" db="EMBL/GenBank/DDBJ databases">
        <title>Rhizosaccharibacter gen. nov. sp. nov. KSS12, endophytic bacteria isolated from sugarcane.</title>
        <authorList>
            <person name="Pitiwittayakul N."/>
        </authorList>
    </citation>
    <scope>NUCLEOTIDE SEQUENCE [LARGE SCALE GENOMIC DNA]</scope>
    <source>
        <strain evidence="1 2">KSS12</strain>
    </source>
</reference>
<protein>
    <submittedName>
        <fullName evidence="1">Uncharacterized protein</fullName>
    </submittedName>
</protein>
<dbReference type="Proteomes" id="UP001524547">
    <property type="component" value="Unassembled WGS sequence"/>
</dbReference>
<proteinExistence type="predicted"/>
<name>A0ABT1VYC8_9PROT</name>
<organism evidence="1 2">
    <name type="scientific">Rhizosaccharibacter radicis</name>
    <dbReference type="NCBI Taxonomy" id="2782605"/>
    <lineage>
        <taxon>Bacteria</taxon>
        <taxon>Pseudomonadati</taxon>
        <taxon>Pseudomonadota</taxon>
        <taxon>Alphaproteobacteria</taxon>
        <taxon>Acetobacterales</taxon>
        <taxon>Acetobacteraceae</taxon>
        <taxon>Rhizosaccharibacter</taxon>
    </lineage>
</organism>
<dbReference type="PANTHER" id="PTHR36109:SF2">
    <property type="entry name" value="MEMBRANE PROTEIN"/>
    <property type="match status" value="1"/>
</dbReference>
<dbReference type="InterPro" id="IPR052948">
    <property type="entry name" value="Low_temp-induced_all0457"/>
</dbReference>
<keyword evidence="2" id="KW-1185">Reference proteome</keyword>
<evidence type="ECO:0000313" key="2">
    <source>
        <dbReference type="Proteomes" id="UP001524547"/>
    </source>
</evidence>
<comment type="caution">
    <text evidence="1">The sequence shown here is derived from an EMBL/GenBank/DDBJ whole genome shotgun (WGS) entry which is preliminary data.</text>
</comment>
<sequence length="224" mass="21622">MHDGSAGAEIVSRLFADPAEARRAVAALRASGVPDARISLVESGNPSGDFVSWQRRLAAHSASASELPVPGLPAFGVRSVPQDEISTGTHTDPASGADLVPEAAARGAGIGASAGTVAGGVAGLLAGTGWLAIPGFGPVVAGGWAIAAVTAAGIGAAIGGSAGVITGSLSSISGQTATRARLGAPRIQAAMVTVSTDGGQAEQVEAMLEAYHGQALVGAGSARA</sequence>
<dbReference type="RefSeq" id="WP_422920080.1">
    <property type="nucleotide sequence ID" value="NZ_JAMZEJ010000006.1"/>
</dbReference>
<dbReference type="PANTHER" id="PTHR36109">
    <property type="entry name" value="MEMBRANE PROTEIN-RELATED"/>
    <property type="match status" value="1"/>
</dbReference>
<accession>A0ABT1VYC8</accession>